<evidence type="ECO:0000256" key="3">
    <source>
        <dbReference type="SAM" id="MobiDB-lite"/>
    </source>
</evidence>
<comment type="cofactor">
    <cofactor evidence="2">
        <name>Mn(2+)</name>
        <dbReference type="ChEBI" id="CHEBI:29035"/>
    </cofactor>
    <text evidence="2">The Mn(2+) ion enhances activity.</text>
</comment>
<keyword evidence="1" id="KW-0378">Hydrolase</keyword>
<keyword evidence="2" id="KW-0464">Manganese</keyword>
<dbReference type="PANTHER" id="PTHR11014:SF63">
    <property type="entry name" value="METALLOPEPTIDASE, PUTATIVE (AFU_ORTHOLOGUE AFUA_6G09600)-RELATED"/>
    <property type="match status" value="1"/>
</dbReference>
<protein>
    <submittedName>
        <fullName evidence="5">Peptidase</fullName>
    </submittedName>
</protein>
<feature type="binding site" evidence="2">
    <location>
        <position position="169"/>
    </location>
    <ligand>
        <name>Mn(2+)</name>
        <dbReference type="ChEBI" id="CHEBI:29035"/>
        <label>2</label>
    </ligand>
</feature>
<feature type="region of interest" description="Disordered" evidence="3">
    <location>
        <begin position="67"/>
        <end position="90"/>
    </location>
</feature>
<feature type="compositionally biased region" description="Basic and acidic residues" evidence="3">
    <location>
        <begin position="69"/>
        <end position="88"/>
    </location>
</feature>
<feature type="binding site" evidence="2">
    <location>
        <position position="132"/>
    </location>
    <ligand>
        <name>Mn(2+)</name>
        <dbReference type="ChEBI" id="CHEBI:29035"/>
        <label>2</label>
    </ligand>
</feature>
<evidence type="ECO:0000313" key="6">
    <source>
        <dbReference type="Proteomes" id="UP000319210"/>
    </source>
</evidence>
<dbReference type="GO" id="GO:0019877">
    <property type="term" value="P:diaminopimelate biosynthetic process"/>
    <property type="evidence" value="ECO:0007669"/>
    <property type="project" value="UniProtKB-ARBA"/>
</dbReference>
<dbReference type="Gene3D" id="3.40.630.10">
    <property type="entry name" value="Zn peptidases"/>
    <property type="match status" value="1"/>
</dbReference>
<proteinExistence type="predicted"/>
<accession>A0A4Y3R5M3</accession>
<dbReference type="SUPFAM" id="SSF55031">
    <property type="entry name" value="Bacterial exopeptidase dimerisation domain"/>
    <property type="match status" value="1"/>
</dbReference>
<dbReference type="PANTHER" id="PTHR11014">
    <property type="entry name" value="PEPTIDASE M20 FAMILY MEMBER"/>
    <property type="match status" value="1"/>
</dbReference>
<dbReference type="Pfam" id="PF07687">
    <property type="entry name" value="M20_dimer"/>
    <property type="match status" value="1"/>
</dbReference>
<dbReference type="InterPro" id="IPR002933">
    <property type="entry name" value="Peptidase_M20"/>
</dbReference>
<dbReference type="EMBL" id="BJMM01000027">
    <property type="protein sequence ID" value="GEB52093.1"/>
    <property type="molecule type" value="Genomic_DNA"/>
</dbReference>
<reference evidence="5 6" key="1">
    <citation type="submission" date="2019-06" db="EMBL/GenBank/DDBJ databases">
        <title>Whole genome shotgun sequence of Streptomyces cacaoi subsp. cacaoi NBRC 12748.</title>
        <authorList>
            <person name="Hosoyama A."/>
            <person name="Uohara A."/>
            <person name="Ohji S."/>
            <person name="Ichikawa N."/>
        </authorList>
    </citation>
    <scope>NUCLEOTIDE SEQUENCE [LARGE SCALE GENOMIC DNA]</scope>
    <source>
        <strain evidence="5 6">NBRC 12748</strain>
    </source>
</reference>
<keyword evidence="2" id="KW-0479">Metal-binding</keyword>
<dbReference type="Proteomes" id="UP000319210">
    <property type="component" value="Unassembled WGS sequence"/>
</dbReference>
<comment type="caution">
    <text evidence="5">The sequence shown here is derived from an EMBL/GenBank/DDBJ whole genome shotgun (WGS) entry which is preliminary data.</text>
</comment>
<dbReference type="Pfam" id="PF01546">
    <property type="entry name" value="Peptidase_M20"/>
    <property type="match status" value="1"/>
</dbReference>
<dbReference type="Gene3D" id="3.30.70.360">
    <property type="match status" value="1"/>
</dbReference>
<dbReference type="InterPro" id="IPR036264">
    <property type="entry name" value="Bact_exopeptidase_dim_dom"/>
</dbReference>
<gene>
    <name evidence="5" type="ORF">SCA03_46440</name>
</gene>
<dbReference type="SUPFAM" id="SSF53187">
    <property type="entry name" value="Zn-dependent exopeptidases"/>
    <property type="match status" value="1"/>
</dbReference>
<dbReference type="InterPro" id="IPR017439">
    <property type="entry name" value="Amidohydrolase"/>
</dbReference>
<evidence type="ECO:0000256" key="1">
    <source>
        <dbReference type="ARBA" id="ARBA00022801"/>
    </source>
</evidence>
<dbReference type="GO" id="GO:0050118">
    <property type="term" value="F:N-acetyldiaminopimelate deacetylase activity"/>
    <property type="evidence" value="ECO:0007669"/>
    <property type="project" value="UniProtKB-ARBA"/>
</dbReference>
<keyword evidence="6" id="KW-1185">Reference proteome</keyword>
<dbReference type="NCBIfam" id="TIGR01891">
    <property type="entry name" value="amidohydrolases"/>
    <property type="match status" value="1"/>
</dbReference>
<feature type="domain" description="Peptidase M20 dimerisation" evidence="4">
    <location>
        <begin position="218"/>
        <end position="313"/>
    </location>
</feature>
<dbReference type="FunFam" id="3.30.70.360:FF:000001">
    <property type="entry name" value="N-acetyldiaminopimelate deacetylase"/>
    <property type="match status" value="1"/>
</dbReference>
<feature type="binding site" evidence="2">
    <location>
        <position position="134"/>
    </location>
    <ligand>
        <name>Mn(2+)</name>
        <dbReference type="ChEBI" id="CHEBI:29035"/>
        <label>2</label>
    </ligand>
</feature>
<evidence type="ECO:0000256" key="2">
    <source>
        <dbReference type="PIRSR" id="PIRSR005962-1"/>
    </source>
</evidence>
<evidence type="ECO:0000259" key="4">
    <source>
        <dbReference type="Pfam" id="PF07687"/>
    </source>
</evidence>
<dbReference type="GO" id="GO:0046872">
    <property type="term" value="F:metal ion binding"/>
    <property type="evidence" value="ECO:0007669"/>
    <property type="project" value="UniProtKB-KW"/>
</dbReference>
<dbReference type="PIRSF" id="PIRSF005962">
    <property type="entry name" value="Pept_M20D_amidohydro"/>
    <property type="match status" value="1"/>
</dbReference>
<name>A0A4Y3R5M3_STRCI</name>
<dbReference type="RefSeq" id="WP_086814934.1">
    <property type="nucleotide sequence ID" value="NZ_BJMM01000027.1"/>
</dbReference>
<sequence>MDNSVTTVLRGLESIRSDVEEFYKDLHAHPELGLQEHRTAGKAAAALRDLGYEVTEGIGGTGVVGVLTRDGRKGQDGTENRDGREEGRAGPTVLLRADMDALPVRERTGLPYASTATTTDREGHEQPVMHACGHDIHVACMTGFARLMAQAPEGAWHGTLVVLLQPSEEDGAGARAMIDDGLTDRVPRPDVVLAQHVLPYPAGQVGTRAGAFLSAADSLRITLHGRGGHGSAPQSTVDPVVLAAMCVVRLQTVVSREVGATSPAVVTVGRIRAGSGPNVIPDQAELELNVRTYDPAVRRRVLDAVERIVRAECQASDAPQEPEFEQLTRFPPTVNDDEVTATVARAFTDCFGDDARTFGLQTASEDLSEIPAAFGVPFTYWGFGGTDPDRYATAEQNGTLDRDIPTNHSPTFAPLPQPTLDTGIKALTAATLAWLGDGG</sequence>
<dbReference type="InterPro" id="IPR011650">
    <property type="entry name" value="Peptidase_M20_dimer"/>
</dbReference>
<dbReference type="AlphaFoldDB" id="A0A4Y3R5M3"/>
<dbReference type="OrthoDB" id="9777385at2"/>
<evidence type="ECO:0000313" key="5">
    <source>
        <dbReference type="EMBL" id="GEB52093.1"/>
    </source>
</evidence>
<organism evidence="5 6">
    <name type="scientific">Streptomyces cacaoi</name>
    <dbReference type="NCBI Taxonomy" id="1898"/>
    <lineage>
        <taxon>Bacteria</taxon>
        <taxon>Bacillati</taxon>
        <taxon>Actinomycetota</taxon>
        <taxon>Actinomycetes</taxon>
        <taxon>Kitasatosporales</taxon>
        <taxon>Streptomycetaceae</taxon>
        <taxon>Streptomyces</taxon>
    </lineage>
</organism>
<feature type="binding site" evidence="2">
    <location>
        <position position="196"/>
    </location>
    <ligand>
        <name>Mn(2+)</name>
        <dbReference type="ChEBI" id="CHEBI:29035"/>
        <label>2</label>
    </ligand>
</feature>